<accession>A0ABW5MVD7</accession>
<dbReference type="Proteomes" id="UP001597526">
    <property type="component" value="Unassembled WGS sequence"/>
</dbReference>
<name>A0ABW5MVD7_9FLAO</name>
<organism evidence="1 2">
    <name type="scientific">Croceitalea marina</name>
    <dbReference type="NCBI Taxonomy" id="1775166"/>
    <lineage>
        <taxon>Bacteria</taxon>
        <taxon>Pseudomonadati</taxon>
        <taxon>Bacteroidota</taxon>
        <taxon>Flavobacteriia</taxon>
        <taxon>Flavobacteriales</taxon>
        <taxon>Flavobacteriaceae</taxon>
        <taxon>Croceitalea</taxon>
    </lineage>
</organism>
<reference evidence="2" key="1">
    <citation type="journal article" date="2019" name="Int. J. Syst. Evol. Microbiol.">
        <title>The Global Catalogue of Microorganisms (GCM) 10K type strain sequencing project: providing services to taxonomists for standard genome sequencing and annotation.</title>
        <authorList>
            <consortium name="The Broad Institute Genomics Platform"/>
            <consortium name="The Broad Institute Genome Sequencing Center for Infectious Disease"/>
            <person name="Wu L."/>
            <person name="Ma J."/>
        </authorList>
    </citation>
    <scope>NUCLEOTIDE SEQUENCE [LARGE SCALE GENOMIC DNA]</scope>
    <source>
        <strain evidence="2">KCTC 52368</strain>
    </source>
</reference>
<keyword evidence="2" id="KW-1185">Reference proteome</keyword>
<comment type="caution">
    <text evidence="1">The sequence shown here is derived from an EMBL/GenBank/DDBJ whole genome shotgun (WGS) entry which is preliminary data.</text>
</comment>
<evidence type="ECO:0000313" key="1">
    <source>
        <dbReference type="EMBL" id="MFD2587057.1"/>
    </source>
</evidence>
<dbReference type="EMBL" id="JBHULB010000008">
    <property type="protein sequence ID" value="MFD2587057.1"/>
    <property type="molecule type" value="Genomic_DNA"/>
</dbReference>
<gene>
    <name evidence="1" type="ORF">ACFSQJ_08950</name>
</gene>
<evidence type="ECO:0000313" key="2">
    <source>
        <dbReference type="Proteomes" id="UP001597526"/>
    </source>
</evidence>
<proteinExistence type="predicted"/>
<dbReference type="RefSeq" id="WP_377766609.1">
    <property type="nucleotide sequence ID" value="NZ_JBHULB010000008.1"/>
</dbReference>
<sequence>MKLKENNDFSIIIDFDKKSPNPSRVFKSMASLIESFEQFDKDLVKHIDNKIETVLILEDVEKGSLKTILANALRKIPDSAISDLDYKKIIGHYLLKAKYIALNALEGKVLLTDATEIEVIEMELKKAASETGIDQIPTYVPTNKKTIIKNIDNINQSLEILSDTDKVSYESPFGNASFNLDLKIDVESMEDLITEEELVSNSKMILKVKKPDYLGDSKWSFKHGNGTISAKITHQEWLKDFQNRKIDVRPQDSLVCMVKITVKYDYNYELISTTHEITEVIKINPRPSDDNQMSLI</sequence>
<protein>
    <submittedName>
        <fullName evidence="1">Uncharacterized protein</fullName>
    </submittedName>
</protein>